<dbReference type="Pfam" id="PF04754">
    <property type="entry name" value="Transposase_31"/>
    <property type="match status" value="1"/>
</dbReference>
<reference evidence="2" key="1">
    <citation type="journal article" date="2014" name="Int. J. Syst. Evol. Microbiol.">
        <title>Complete genome sequence of Corynebacterium casei LMG S-19264T (=DSM 44701T), isolated from a smear-ripened cheese.</title>
        <authorList>
            <consortium name="US DOE Joint Genome Institute (JGI-PGF)"/>
            <person name="Walter F."/>
            <person name="Albersmeier A."/>
            <person name="Kalinowski J."/>
            <person name="Ruckert C."/>
        </authorList>
    </citation>
    <scope>NUCLEOTIDE SEQUENCE</scope>
    <source>
        <strain evidence="2">CGMCC 1.15758</strain>
    </source>
</reference>
<protein>
    <recommendedName>
        <fullName evidence="1">Transposase (putative) YhgA-like domain-containing protein</fullName>
    </recommendedName>
</protein>
<feature type="domain" description="Transposase (putative) YhgA-like" evidence="1">
    <location>
        <begin position="3"/>
        <end position="211"/>
    </location>
</feature>
<dbReference type="AlphaFoldDB" id="A0A8J2Z6H4"/>
<keyword evidence="3" id="KW-1185">Reference proteome</keyword>
<dbReference type="RefSeq" id="WP_117003827.1">
    <property type="nucleotide sequence ID" value="NZ_BMJS01000041.1"/>
</dbReference>
<dbReference type="GO" id="GO:1990238">
    <property type="term" value="F:double-stranded DNA endonuclease activity"/>
    <property type="evidence" value="ECO:0007669"/>
    <property type="project" value="TreeGrafter"/>
</dbReference>
<proteinExistence type="predicted"/>
<dbReference type="GO" id="GO:0006310">
    <property type="term" value="P:DNA recombination"/>
    <property type="evidence" value="ECO:0007669"/>
    <property type="project" value="TreeGrafter"/>
</dbReference>
<name>A0A8J2Z6H4_9GAMM</name>
<accession>A0A8J2Z6H4</accession>
<evidence type="ECO:0000313" key="2">
    <source>
        <dbReference type="EMBL" id="GGG06217.1"/>
    </source>
</evidence>
<dbReference type="InterPro" id="IPR051699">
    <property type="entry name" value="Rpn/YhgA-like_nuclease"/>
</dbReference>
<sequence length="304" mass="35192">MTNRHDNVFKDLISNRDFAICFLMTYLPKELIALVDWYSVKLESANVEHIRQQQKDNKKQKEQSDLTFLFKFKDGKNGAVFVHIESQTGDDGTIVIRTRHYQTSYLLDYIKRHKTTKDLPLVVSIIYYANKKPFSHSLNINDYFANTELAEKYAFTTQFIDLNRYSDDEILEHGFIAGYELILKAIREKNIDGKLGIAVHQIQAYDHFARQVLIRYMSQYSDMETDAFYDRIIDSKPDLKGDVMTVAEQWKHQGMQQGAILKAQETARNFLGMGVSVDQVVKGTGLDLDTVLKLKKEVDSKTQH</sequence>
<dbReference type="PANTHER" id="PTHR34611">
    <property type="match status" value="1"/>
</dbReference>
<dbReference type="Proteomes" id="UP000636949">
    <property type="component" value="Unassembled WGS sequence"/>
</dbReference>
<reference evidence="2" key="2">
    <citation type="submission" date="2020-09" db="EMBL/GenBank/DDBJ databases">
        <authorList>
            <person name="Sun Q."/>
            <person name="Zhou Y."/>
        </authorList>
    </citation>
    <scope>NUCLEOTIDE SEQUENCE</scope>
    <source>
        <strain evidence="2">CGMCC 1.15758</strain>
    </source>
</reference>
<dbReference type="InterPro" id="IPR006842">
    <property type="entry name" value="Transposase_31"/>
</dbReference>
<organism evidence="2 3">
    <name type="scientific">Cysteiniphilum litorale</name>
    <dbReference type="NCBI Taxonomy" id="2056700"/>
    <lineage>
        <taxon>Bacteria</taxon>
        <taxon>Pseudomonadati</taxon>
        <taxon>Pseudomonadota</taxon>
        <taxon>Gammaproteobacteria</taxon>
        <taxon>Thiotrichales</taxon>
        <taxon>Fastidiosibacteraceae</taxon>
        <taxon>Cysteiniphilum</taxon>
    </lineage>
</organism>
<dbReference type="EMBL" id="BMJS01000041">
    <property type="protein sequence ID" value="GGG06217.1"/>
    <property type="molecule type" value="Genomic_DNA"/>
</dbReference>
<comment type="caution">
    <text evidence="2">The sequence shown here is derived from an EMBL/GenBank/DDBJ whole genome shotgun (WGS) entry which is preliminary data.</text>
</comment>
<dbReference type="OrthoDB" id="5620631at2"/>
<evidence type="ECO:0000313" key="3">
    <source>
        <dbReference type="Proteomes" id="UP000636949"/>
    </source>
</evidence>
<dbReference type="PANTHER" id="PTHR34611:SF2">
    <property type="entry name" value="INACTIVE RECOMBINATION-PROMOTING NUCLEASE-LIKE PROTEIN RPNE-RELATED"/>
    <property type="match status" value="1"/>
</dbReference>
<evidence type="ECO:0000259" key="1">
    <source>
        <dbReference type="Pfam" id="PF04754"/>
    </source>
</evidence>
<gene>
    <name evidence="2" type="ORF">GCM10010995_24650</name>
</gene>